<accession>A0A4R0HH48</accession>
<feature type="signal peptide" evidence="1">
    <location>
        <begin position="1"/>
        <end position="19"/>
    </location>
</feature>
<gene>
    <name evidence="2" type="ORF">E0H45_04650</name>
</gene>
<sequence length="62" mass="6676">MALFIAAGAALLMPAALLAHNLRCPAHHLGPGAARAEIVADLHARVALHRHAFREHVKVRPF</sequence>
<proteinExistence type="predicted"/>
<name>A0A4R0HH48_9ACTN</name>
<organism evidence="2 3">
    <name type="scientific">Kribbella soli</name>
    <dbReference type="NCBI Taxonomy" id="1124743"/>
    <lineage>
        <taxon>Bacteria</taxon>
        <taxon>Bacillati</taxon>
        <taxon>Actinomycetota</taxon>
        <taxon>Actinomycetes</taxon>
        <taxon>Propionibacteriales</taxon>
        <taxon>Kribbellaceae</taxon>
        <taxon>Kribbella</taxon>
    </lineage>
</organism>
<dbReference type="RefSeq" id="WP_131335017.1">
    <property type="nucleotide sequence ID" value="NZ_SJJZ01000001.1"/>
</dbReference>
<evidence type="ECO:0000256" key="1">
    <source>
        <dbReference type="SAM" id="SignalP"/>
    </source>
</evidence>
<reference evidence="2 3" key="1">
    <citation type="submission" date="2019-02" db="EMBL/GenBank/DDBJ databases">
        <title>Kribbella capetownensis sp. nov. and Kribbella speibonae sp. nov., isolated from soil.</title>
        <authorList>
            <person name="Curtis S.M."/>
            <person name="Norton I."/>
            <person name="Everest G.J."/>
            <person name="Meyers P.R."/>
        </authorList>
    </citation>
    <scope>NUCLEOTIDE SEQUENCE [LARGE SCALE GENOMIC DNA]</scope>
    <source>
        <strain evidence="2 3">KCTC 29219</strain>
    </source>
</reference>
<keyword evidence="3" id="KW-1185">Reference proteome</keyword>
<evidence type="ECO:0000313" key="3">
    <source>
        <dbReference type="Proteomes" id="UP000292346"/>
    </source>
</evidence>
<comment type="caution">
    <text evidence="2">The sequence shown here is derived from an EMBL/GenBank/DDBJ whole genome shotgun (WGS) entry which is preliminary data.</text>
</comment>
<keyword evidence="1" id="KW-0732">Signal</keyword>
<dbReference type="Proteomes" id="UP000292346">
    <property type="component" value="Unassembled WGS sequence"/>
</dbReference>
<protein>
    <submittedName>
        <fullName evidence="2">Uncharacterized protein</fullName>
    </submittedName>
</protein>
<dbReference type="EMBL" id="SJJZ01000001">
    <property type="protein sequence ID" value="TCC10605.1"/>
    <property type="molecule type" value="Genomic_DNA"/>
</dbReference>
<dbReference type="AlphaFoldDB" id="A0A4R0HH48"/>
<evidence type="ECO:0000313" key="2">
    <source>
        <dbReference type="EMBL" id="TCC10605.1"/>
    </source>
</evidence>
<feature type="chain" id="PRO_5039488133" evidence="1">
    <location>
        <begin position="20"/>
        <end position="62"/>
    </location>
</feature>